<dbReference type="RefSeq" id="XP_013229722.1">
    <property type="nucleotide sequence ID" value="XM_013374268.1"/>
</dbReference>
<feature type="region of interest" description="Disordered" evidence="2">
    <location>
        <begin position="134"/>
        <end position="218"/>
    </location>
</feature>
<name>U6KLL1_EIMTE</name>
<feature type="region of interest" description="Disordered" evidence="2">
    <location>
        <begin position="1"/>
        <end position="71"/>
    </location>
</feature>
<dbReference type="GeneID" id="25254919"/>
<dbReference type="VEuPathDB" id="ToxoDB:ETH2_1322700"/>
<reference evidence="3" key="1">
    <citation type="submission" date="2013-10" db="EMBL/GenBank/DDBJ databases">
        <title>Genomic analysis of the causative agents of coccidiosis in chickens.</title>
        <authorList>
            <person name="Reid A.J."/>
            <person name="Blake D."/>
            <person name="Billington K."/>
            <person name="Browne H."/>
            <person name="Dunn M."/>
            <person name="Hung S."/>
            <person name="Kawahara F."/>
            <person name="Miranda-Saavedra D."/>
            <person name="Mourier T."/>
            <person name="Nagra H."/>
            <person name="Otto T.D."/>
            <person name="Rawlings N."/>
            <person name="Sanchez A."/>
            <person name="Sanders M."/>
            <person name="Subramaniam C."/>
            <person name="Tay Y."/>
            <person name="Dear P."/>
            <person name="Doerig C."/>
            <person name="Gruber A."/>
            <person name="Parkinson J."/>
            <person name="Shirley M."/>
            <person name="Wan K.L."/>
            <person name="Berriman M."/>
            <person name="Tomley F."/>
            <person name="Pain A."/>
        </authorList>
    </citation>
    <scope>NUCLEOTIDE SEQUENCE [LARGE SCALE GENOMIC DNA]</scope>
    <source>
        <strain evidence="3">Houghton</strain>
    </source>
</reference>
<feature type="compositionally biased region" description="Low complexity" evidence="2">
    <location>
        <begin position="149"/>
        <end position="166"/>
    </location>
</feature>
<feature type="compositionally biased region" description="Low complexity" evidence="2">
    <location>
        <begin position="18"/>
        <end position="27"/>
    </location>
</feature>
<feature type="compositionally biased region" description="Low complexity" evidence="2">
    <location>
        <begin position="185"/>
        <end position="210"/>
    </location>
</feature>
<keyword evidence="4" id="KW-1185">Reference proteome</keyword>
<dbReference type="VEuPathDB" id="ToxoDB:ETH_00029130"/>
<reference evidence="3" key="2">
    <citation type="submission" date="2013-10" db="EMBL/GenBank/DDBJ databases">
        <authorList>
            <person name="Aslett M."/>
        </authorList>
    </citation>
    <scope>NUCLEOTIDE SEQUENCE [LARGE SCALE GENOMIC DNA]</scope>
    <source>
        <strain evidence="3">Houghton</strain>
    </source>
</reference>
<sequence length="299" mass="32973">MKDRKAFQPSTHRGAPKGAPQGAPLGASQGGPPGGPQGAPKKPSAAKGELRKKRRVWVQPKDKSLGRKHFLQVRDSRARSVFEKLQKKEKEKELAEKELKEELKEKELNPKELNAKEKGRAALMAPVASASDNDAFLEQLMNPFAKPKQQQQRQQQQQEAAAASAAGNKFTDKGKRGGKNEQNRDAAAAAAAAADQAAAAPTAAAAAADAGKSSLKDKKGYMPFLKAQREFEMKQKAKEEERLARLAEAEKERKRKNEKRKLNKITHRKLQARTKKGQIVMGNVVEVLLQKMHRNAQKK</sequence>
<dbReference type="Proteomes" id="UP000030747">
    <property type="component" value="Unassembled WGS sequence"/>
</dbReference>
<accession>U6KLL1</accession>
<evidence type="ECO:0000313" key="3">
    <source>
        <dbReference type="EMBL" id="CDJ38967.1"/>
    </source>
</evidence>
<evidence type="ECO:0000313" key="4">
    <source>
        <dbReference type="Proteomes" id="UP000030747"/>
    </source>
</evidence>
<proteinExistence type="predicted"/>
<evidence type="ECO:0000256" key="2">
    <source>
        <dbReference type="SAM" id="MobiDB-lite"/>
    </source>
</evidence>
<dbReference type="OMA" id="KKRQWIQ"/>
<dbReference type="AlphaFoldDB" id="U6KLL1"/>
<feature type="coiled-coil region" evidence="1">
    <location>
        <begin position="78"/>
        <end position="116"/>
    </location>
</feature>
<gene>
    <name evidence="3" type="ORF">ETH_00029130</name>
</gene>
<feature type="compositionally biased region" description="Basic and acidic residues" evidence="2">
    <location>
        <begin position="170"/>
        <end position="184"/>
    </location>
</feature>
<feature type="compositionally biased region" description="Low complexity" evidence="2">
    <location>
        <begin position="38"/>
        <end position="47"/>
    </location>
</feature>
<keyword evidence="1" id="KW-0175">Coiled coil</keyword>
<dbReference type="OrthoDB" id="348802at2759"/>
<feature type="compositionally biased region" description="Basic residues" evidence="2">
    <location>
        <begin position="253"/>
        <end position="276"/>
    </location>
</feature>
<evidence type="ECO:0008006" key="5">
    <source>
        <dbReference type="Google" id="ProtNLM"/>
    </source>
</evidence>
<dbReference type="EMBL" id="HG674134">
    <property type="protein sequence ID" value="CDJ38967.1"/>
    <property type="molecule type" value="Genomic_DNA"/>
</dbReference>
<feature type="region of interest" description="Disordered" evidence="2">
    <location>
        <begin position="248"/>
        <end position="276"/>
    </location>
</feature>
<dbReference type="Pfam" id="PF08524">
    <property type="entry name" value="rRNA_processing"/>
    <property type="match status" value="1"/>
</dbReference>
<evidence type="ECO:0000256" key="1">
    <source>
        <dbReference type="SAM" id="Coils"/>
    </source>
</evidence>
<dbReference type="InterPro" id="IPR013730">
    <property type="entry name" value="Fyv7/TAP26"/>
</dbReference>
<protein>
    <recommendedName>
        <fullName evidence="5">rRNA processing protein</fullName>
    </recommendedName>
</protein>
<organism evidence="3 4">
    <name type="scientific">Eimeria tenella</name>
    <name type="common">Coccidian parasite</name>
    <dbReference type="NCBI Taxonomy" id="5802"/>
    <lineage>
        <taxon>Eukaryota</taxon>
        <taxon>Sar</taxon>
        <taxon>Alveolata</taxon>
        <taxon>Apicomplexa</taxon>
        <taxon>Conoidasida</taxon>
        <taxon>Coccidia</taxon>
        <taxon>Eucoccidiorida</taxon>
        <taxon>Eimeriorina</taxon>
        <taxon>Eimeriidae</taxon>
        <taxon>Eimeria</taxon>
    </lineage>
</organism>